<dbReference type="Proteomes" id="UP001203687">
    <property type="component" value="Unassembled WGS sequence"/>
</dbReference>
<keyword evidence="3" id="KW-1185">Reference proteome</keyword>
<evidence type="ECO:0000313" key="2">
    <source>
        <dbReference type="EMBL" id="MCK8480161.1"/>
    </source>
</evidence>
<name>A0ABT0H729_9FLAO</name>
<sequence>MIQNALQFTAQLLNQYIKNKFSLHDDVVICNAIVNADNSTERANQNKVVVSFINLELDKSIRNTVHSANVPNIQPVSNRYNLDILVASNFDSYDESLKFLDAVITFFHTHPVIDSNTRPNMPDTIEQMSFEMEKLGYQDTDSLWNALNAIYRPSVIYKLRLVSINTDEI</sequence>
<proteinExistence type="predicted"/>
<protein>
    <submittedName>
        <fullName evidence="2">DUF4255 domain-containing protein</fullName>
    </submittedName>
</protein>
<dbReference type="RefSeq" id="WP_248412344.1">
    <property type="nucleotide sequence ID" value="NZ_JALPQF010000004.1"/>
</dbReference>
<accession>A0ABT0H729</accession>
<dbReference type="EMBL" id="JALPQF010000004">
    <property type="protein sequence ID" value="MCK8480161.1"/>
    <property type="molecule type" value="Genomic_DNA"/>
</dbReference>
<reference evidence="2" key="1">
    <citation type="submission" date="2022-04" db="EMBL/GenBank/DDBJ databases">
        <authorList>
            <person name="Ren T."/>
        </authorList>
    </citation>
    <scope>NUCLEOTIDE SEQUENCE</scope>
    <source>
        <strain evidence="2">F63249</strain>
    </source>
</reference>
<evidence type="ECO:0000259" key="1">
    <source>
        <dbReference type="Pfam" id="PF14065"/>
    </source>
</evidence>
<evidence type="ECO:0000313" key="3">
    <source>
        <dbReference type="Proteomes" id="UP001203687"/>
    </source>
</evidence>
<feature type="domain" description="Pvc16 N-terminal" evidence="1">
    <location>
        <begin position="10"/>
        <end position="168"/>
    </location>
</feature>
<comment type="caution">
    <text evidence="2">The sequence shown here is derived from an EMBL/GenBank/DDBJ whole genome shotgun (WGS) entry which is preliminary data.</text>
</comment>
<dbReference type="Pfam" id="PF14065">
    <property type="entry name" value="Pvc16_N"/>
    <property type="match status" value="1"/>
</dbReference>
<dbReference type="InterPro" id="IPR025351">
    <property type="entry name" value="Pvc16_N"/>
</dbReference>
<gene>
    <name evidence="2" type="ORF">MUY34_05975</name>
</gene>
<organism evidence="2 3">
    <name type="scientific">Psychroserpens algicola</name>
    <dbReference type="NCBI Taxonomy" id="1719034"/>
    <lineage>
        <taxon>Bacteria</taxon>
        <taxon>Pseudomonadati</taxon>
        <taxon>Bacteroidota</taxon>
        <taxon>Flavobacteriia</taxon>
        <taxon>Flavobacteriales</taxon>
        <taxon>Flavobacteriaceae</taxon>
        <taxon>Psychroserpens</taxon>
    </lineage>
</organism>